<name>A0A1H0W1Z4_9BACT</name>
<dbReference type="EMBL" id="FNJI01000087">
    <property type="protein sequence ID" value="SDP84719.1"/>
    <property type="molecule type" value="Genomic_DNA"/>
</dbReference>
<sequence length="209" mass="23173">MIFDYGGALKKLENELNGLKIHSLNFIDYELFAKGENYLIEHIGLSVKNIIRYKVKGQPYGSNHGGAANSNILGCTVTIKLDNLIEQVIFVQKGPPRESKESDEEYNYVKSACNLCALAHELGHVEDILRGAKGNFQLKPEPSVNLLEAEIYAHSYCLNYLHSVKANTARNMVAKGISKAAVAGKVFQKSVLTGVYNNIGKGRVKKWMK</sequence>
<dbReference type="Proteomes" id="UP000199073">
    <property type="component" value="Unassembled WGS sequence"/>
</dbReference>
<evidence type="ECO:0000313" key="2">
    <source>
        <dbReference type="Proteomes" id="UP000199073"/>
    </source>
</evidence>
<gene>
    <name evidence="1" type="ORF">SAMN05660330_04381</name>
</gene>
<organism evidence="1 2">
    <name type="scientific">Desulforhopalus singaporensis</name>
    <dbReference type="NCBI Taxonomy" id="91360"/>
    <lineage>
        <taxon>Bacteria</taxon>
        <taxon>Pseudomonadati</taxon>
        <taxon>Thermodesulfobacteriota</taxon>
        <taxon>Desulfobulbia</taxon>
        <taxon>Desulfobulbales</taxon>
        <taxon>Desulfocapsaceae</taxon>
        <taxon>Desulforhopalus</taxon>
    </lineage>
</organism>
<proteinExistence type="predicted"/>
<accession>A0A1H0W1Z4</accession>
<dbReference type="AlphaFoldDB" id="A0A1H0W1Z4"/>
<dbReference type="RefSeq" id="WP_092226335.1">
    <property type="nucleotide sequence ID" value="NZ_FNJI01000087.1"/>
</dbReference>
<reference evidence="1 2" key="1">
    <citation type="submission" date="2016-10" db="EMBL/GenBank/DDBJ databases">
        <authorList>
            <person name="de Groot N.N."/>
        </authorList>
    </citation>
    <scope>NUCLEOTIDE SEQUENCE [LARGE SCALE GENOMIC DNA]</scope>
    <source>
        <strain evidence="1 2">DSM 12130</strain>
    </source>
</reference>
<protein>
    <submittedName>
        <fullName evidence="1">Uncharacterized protein</fullName>
    </submittedName>
</protein>
<evidence type="ECO:0000313" key="1">
    <source>
        <dbReference type="EMBL" id="SDP84719.1"/>
    </source>
</evidence>
<keyword evidence="2" id="KW-1185">Reference proteome</keyword>